<evidence type="ECO:0000313" key="2">
    <source>
        <dbReference type="EMBL" id="TET82880.1"/>
    </source>
</evidence>
<dbReference type="InterPro" id="IPR031599">
    <property type="entry name" value="ABC_tran_2"/>
</dbReference>
<comment type="caution">
    <text evidence="2">The sequence shown here is derived from an EMBL/GenBank/DDBJ whole genome shotgun (WGS) entry which is preliminary data.</text>
</comment>
<keyword evidence="1" id="KW-1133">Transmembrane helix</keyword>
<feature type="non-terminal residue" evidence="2">
    <location>
        <position position="110"/>
    </location>
</feature>
<reference evidence="2 3" key="1">
    <citation type="submission" date="2019-03" db="EMBL/GenBank/DDBJ databases">
        <title>Metabolic potential of uncultured bacteria and archaea associated with petroleum seepage in deep-sea sediments.</title>
        <authorList>
            <person name="Dong X."/>
            <person name="Hubert C."/>
        </authorList>
    </citation>
    <scope>NUCLEOTIDE SEQUENCE [LARGE SCALE GENOMIC DNA]</scope>
    <source>
        <strain evidence="2">E29_bin36</strain>
    </source>
</reference>
<organism evidence="2 3">
    <name type="scientific">candidate division TA06 bacterium</name>
    <dbReference type="NCBI Taxonomy" id="2250710"/>
    <lineage>
        <taxon>Bacteria</taxon>
        <taxon>Bacteria division TA06</taxon>
    </lineage>
</organism>
<sequence length="110" mass="12381">MIILGEVFALSRAKLKDASKYVASGKRGRLVRFGGYGAVISIFVVGGYIFFYRIFAYLYTVELIGPVLMSRILDMTFLVFFSMLFMSNAVTSLSTLYRSSEVEFLMSLPI</sequence>
<dbReference type="AlphaFoldDB" id="A0A523XU77"/>
<protein>
    <submittedName>
        <fullName evidence="2">Uncharacterized protein</fullName>
    </submittedName>
</protein>
<keyword evidence="1" id="KW-0472">Membrane</keyword>
<accession>A0A523XU77</accession>
<feature type="transmembrane region" description="Helical" evidence="1">
    <location>
        <begin position="75"/>
        <end position="97"/>
    </location>
</feature>
<evidence type="ECO:0000256" key="1">
    <source>
        <dbReference type="SAM" id="Phobius"/>
    </source>
</evidence>
<dbReference type="Proteomes" id="UP000315534">
    <property type="component" value="Unassembled WGS sequence"/>
</dbReference>
<proteinExistence type="predicted"/>
<feature type="transmembrane region" description="Helical" evidence="1">
    <location>
        <begin position="33"/>
        <end position="55"/>
    </location>
</feature>
<keyword evidence="1" id="KW-0812">Transmembrane</keyword>
<gene>
    <name evidence="2" type="ORF">E3J38_01430</name>
</gene>
<evidence type="ECO:0000313" key="3">
    <source>
        <dbReference type="Proteomes" id="UP000315534"/>
    </source>
</evidence>
<dbReference type="Pfam" id="PF16949">
    <property type="entry name" value="ABC_tran_2"/>
    <property type="match status" value="1"/>
</dbReference>
<name>A0A523XU77_UNCT6</name>
<dbReference type="EMBL" id="SOIP01000087">
    <property type="protein sequence ID" value="TET82880.1"/>
    <property type="molecule type" value="Genomic_DNA"/>
</dbReference>